<evidence type="ECO:0000256" key="1">
    <source>
        <dbReference type="SAM" id="MobiDB-lite"/>
    </source>
</evidence>
<dbReference type="EMBL" id="SNRW01039421">
    <property type="protein sequence ID" value="KAA6352725.1"/>
    <property type="molecule type" value="Genomic_DNA"/>
</dbReference>
<comment type="caution">
    <text evidence="2">The sequence shown here is derived from an EMBL/GenBank/DDBJ whole genome shotgun (WGS) entry which is preliminary data.</text>
</comment>
<dbReference type="AlphaFoldDB" id="A0A5J4T5R0"/>
<name>A0A5J4T5R0_9EUKA</name>
<accession>A0A5J4T5R0</accession>
<dbReference type="InterPro" id="IPR035437">
    <property type="entry name" value="SNase_OB-fold_sf"/>
</dbReference>
<evidence type="ECO:0000313" key="2">
    <source>
        <dbReference type="EMBL" id="KAA6352725.1"/>
    </source>
</evidence>
<dbReference type="SUPFAM" id="SSF50199">
    <property type="entry name" value="Staphylococcal nuclease"/>
    <property type="match status" value="1"/>
</dbReference>
<feature type="region of interest" description="Disordered" evidence="1">
    <location>
        <begin position="29"/>
        <end position="48"/>
    </location>
</feature>
<proteinExistence type="predicted"/>
<dbReference type="Proteomes" id="UP000324800">
    <property type="component" value="Unassembled WGS sequence"/>
</dbReference>
<protein>
    <submittedName>
        <fullName evidence="2">Uncharacterized protein</fullName>
    </submittedName>
</protein>
<reference evidence="2 3" key="1">
    <citation type="submission" date="2019-03" db="EMBL/GenBank/DDBJ databases">
        <title>Single cell metagenomics reveals metabolic interactions within the superorganism composed of flagellate Streblomastix strix and complex community of Bacteroidetes bacteria on its surface.</title>
        <authorList>
            <person name="Treitli S.C."/>
            <person name="Kolisko M."/>
            <person name="Husnik F."/>
            <person name="Keeling P."/>
            <person name="Hampl V."/>
        </authorList>
    </citation>
    <scope>NUCLEOTIDE SEQUENCE [LARGE SCALE GENOMIC DNA]</scope>
    <source>
        <strain evidence="2">ST1C</strain>
    </source>
</reference>
<evidence type="ECO:0000313" key="3">
    <source>
        <dbReference type="Proteomes" id="UP000324800"/>
    </source>
</evidence>
<dbReference type="Gene3D" id="2.40.50.90">
    <property type="match status" value="1"/>
</dbReference>
<sequence length="112" mass="13238">MIENVFGYIRELTDHKQRLFVVLFDIQSKPNQSQQSSQSSVPIGEIKGREIQPTNINQDLVRQECARYDDVDTPKYKRRELEEYIEAEKQALEAHKGAWLYEDFPVKLQFAY</sequence>
<organism evidence="2 3">
    <name type="scientific">Streblomastix strix</name>
    <dbReference type="NCBI Taxonomy" id="222440"/>
    <lineage>
        <taxon>Eukaryota</taxon>
        <taxon>Metamonada</taxon>
        <taxon>Preaxostyla</taxon>
        <taxon>Oxymonadida</taxon>
        <taxon>Streblomastigidae</taxon>
        <taxon>Streblomastix</taxon>
    </lineage>
</organism>
<gene>
    <name evidence="2" type="ORF">EZS28_051748</name>
</gene>